<accession>A0AAA9TDZ2</accession>
<dbReference type="GO" id="GO:0006954">
    <property type="term" value="P:inflammatory response"/>
    <property type="evidence" value="ECO:0007669"/>
    <property type="project" value="Ensembl"/>
</dbReference>
<dbReference type="Pfam" id="PF00071">
    <property type="entry name" value="Ras"/>
    <property type="match status" value="1"/>
</dbReference>
<keyword evidence="3" id="KW-0963">Cytoplasm</keyword>
<dbReference type="GO" id="GO:0032484">
    <property type="term" value="P:Ral protein signal transduction"/>
    <property type="evidence" value="ECO:0007669"/>
    <property type="project" value="Ensembl"/>
</dbReference>
<evidence type="ECO:0000256" key="2">
    <source>
        <dbReference type="ARBA" id="ARBA00008094"/>
    </source>
</evidence>
<dbReference type="GO" id="GO:0005525">
    <property type="term" value="F:GTP binding"/>
    <property type="evidence" value="ECO:0007669"/>
    <property type="project" value="UniProtKB-KW"/>
</dbReference>
<evidence type="ECO:0000313" key="9">
    <source>
        <dbReference type="Ensembl" id="ENSBTAP00000094986.1"/>
    </source>
</evidence>
<dbReference type="Gene3D" id="3.40.50.300">
    <property type="entry name" value="P-loop containing nucleotide triphosphate hydrolases"/>
    <property type="match status" value="1"/>
</dbReference>
<gene>
    <name evidence="9" type="primary">NKIRAS2</name>
</gene>
<keyword evidence="5" id="KW-0342">GTP-binding</keyword>
<evidence type="ECO:0000256" key="3">
    <source>
        <dbReference type="ARBA" id="ARBA00022490"/>
    </source>
</evidence>
<reference evidence="9" key="2">
    <citation type="submission" date="2025-08" db="UniProtKB">
        <authorList>
            <consortium name="Ensembl"/>
        </authorList>
    </citation>
    <scope>IDENTIFICATION</scope>
    <source>
        <strain evidence="9">Hereford</strain>
    </source>
</reference>
<dbReference type="SMART" id="SM00173">
    <property type="entry name" value="RAS"/>
    <property type="match status" value="1"/>
</dbReference>
<reference evidence="9" key="1">
    <citation type="submission" date="2018-03" db="EMBL/GenBank/DDBJ databases">
        <title>ARS-UCD1.2.</title>
        <authorList>
            <person name="Rosen B.D."/>
            <person name="Bickhart D.M."/>
            <person name="Koren S."/>
            <person name="Schnabel R.D."/>
            <person name="Hall R."/>
            <person name="Zimin A."/>
            <person name="Dreischer C."/>
            <person name="Schultheiss S."/>
            <person name="Schroeder S.G."/>
            <person name="Elsik C.G."/>
            <person name="Couldrey C."/>
            <person name="Liu G.E."/>
            <person name="Van Tassell C.P."/>
            <person name="Phillippy A.M."/>
            <person name="Smith T.P.L."/>
            <person name="Medrano J.F."/>
        </authorList>
    </citation>
    <scope>NUCLEOTIDE SEQUENCE [LARGE SCALE GENOMIC DNA]</scope>
    <source>
        <strain evidence="9">Hereford</strain>
    </source>
</reference>
<dbReference type="Ensembl" id="ENSBTAT00000093139.1">
    <property type="protein sequence ID" value="ENSBTAP00000094986.1"/>
    <property type="gene ID" value="ENSBTAG00000002657.7"/>
</dbReference>
<comment type="subcellular location">
    <subcellularLocation>
        <location evidence="1">Cytoplasm</location>
    </subcellularLocation>
</comment>
<organism evidence="9 10">
    <name type="scientific">Bos taurus</name>
    <name type="common">Bovine</name>
    <dbReference type="NCBI Taxonomy" id="9913"/>
    <lineage>
        <taxon>Eukaryota</taxon>
        <taxon>Metazoa</taxon>
        <taxon>Chordata</taxon>
        <taxon>Craniata</taxon>
        <taxon>Vertebrata</taxon>
        <taxon>Euteleostomi</taxon>
        <taxon>Mammalia</taxon>
        <taxon>Eutheria</taxon>
        <taxon>Laurasiatheria</taxon>
        <taxon>Artiodactyla</taxon>
        <taxon>Ruminantia</taxon>
        <taxon>Pecora</taxon>
        <taxon>Bovidae</taxon>
        <taxon>Bovinae</taxon>
        <taxon>Bos</taxon>
    </lineage>
</organism>
<evidence type="ECO:0000256" key="6">
    <source>
        <dbReference type="ARBA" id="ARBA00040455"/>
    </source>
</evidence>
<keyword evidence="10" id="KW-1185">Reference proteome</keyword>
<dbReference type="GO" id="GO:0043129">
    <property type="term" value="P:surfactant homeostasis"/>
    <property type="evidence" value="ECO:0007669"/>
    <property type="project" value="Ensembl"/>
</dbReference>
<feature type="compositionally biased region" description="Basic and acidic residues" evidence="8">
    <location>
        <begin position="129"/>
        <end position="148"/>
    </location>
</feature>
<evidence type="ECO:0000256" key="4">
    <source>
        <dbReference type="ARBA" id="ARBA00022741"/>
    </source>
</evidence>
<proteinExistence type="inferred from homology"/>
<dbReference type="InterPro" id="IPR042227">
    <property type="entry name" value="KBRS"/>
</dbReference>
<feature type="region of interest" description="Disordered" evidence="8">
    <location>
        <begin position="129"/>
        <end position="165"/>
    </location>
</feature>
<dbReference type="AlphaFoldDB" id="A0AAA9TDZ2"/>
<dbReference type="GO" id="GO:0005737">
    <property type="term" value="C:cytoplasm"/>
    <property type="evidence" value="ECO:0007669"/>
    <property type="project" value="UniProtKB-SubCell"/>
</dbReference>
<dbReference type="SUPFAM" id="SSF52540">
    <property type="entry name" value="P-loop containing nucleoside triphosphate hydrolases"/>
    <property type="match status" value="1"/>
</dbReference>
<name>A0AAA9TDZ2_BOVIN</name>
<feature type="region of interest" description="Disordered" evidence="8">
    <location>
        <begin position="208"/>
        <end position="254"/>
    </location>
</feature>
<reference evidence="9" key="3">
    <citation type="submission" date="2025-09" db="UniProtKB">
        <authorList>
            <consortium name="Ensembl"/>
        </authorList>
    </citation>
    <scope>IDENTIFICATION</scope>
    <source>
        <strain evidence="9">Hereford</strain>
    </source>
</reference>
<keyword evidence="4" id="KW-0547">Nucleotide-binding</keyword>
<dbReference type="GeneTree" id="ENSGT00940000157943"/>
<dbReference type="InterPro" id="IPR001806">
    <property type="entry name" value="Small_GTPase"/>
</dbReference>
<dbReference type="InterPro" id="IPR005225">
    <property type="entry name" value="Small_GTP-bd"/>
</dbReference>
<evidence type="ECO:0000256" key="5">
    <source>
        <dbReference type="ARBA" id="ARBA00023134"/>
    </source>
</evidence>
<sequence>MGKSCKVVVCGQASVGKTSILEQLLYGNHVVGSEMIETQEDIYVGSIETDRGVREQVRFYDTRGLRDGAELPRHCFSCTDGYVLVYSTDSRESFQRVELLKKEIDKSKDKKEVTIVVLGNKCDLQEQRRVDPDVAQHWAKSEKTAQPERHHHLTPSCQQVKTPEAWGPSRPLALPHLVPLPLSTVHHTLVQAALNPLPLETPSIIASDSLENPVNGEDPPHPTPCRAREERSQSCPQARRKSDSLGLWPHGYRS</sequence>
<dbReference type="GO" id="GO:0010803">
    <property type="term" value="P:regulation of tumor necrosis factor-mediated signaling pathway"/>
    <property type="evidence" value="ECO:0007669"/>
    <property type="project" value="Ensembl"/>
</dbReference>
<dbReference type="PRINTS" id="PR00449">
    <property type="entry name" value="RASTRNSFRMNG"/>
</dbReference>
<dbReference type="GO" id="GO:0043124">
    <property type="term" value="P:negative regulation of canonical NF-kappaB signal transduction"/>
    <property type="evidence" value="ECO:0007669"/>
    <property type="project" value="InterPro"/>
</dbReference>
<dbReference type="GO" id="GO:0048286">
    <property type="term" value="P:lung alveolus development"/>
    <property type="evidence" value="ECO:0007669"/>
    <property type="project" value="Ensembl"/>
</dbReference>
<protein>
    <recommendedName>
        <fullName evidence="6">NF-kappa-B inhibitor-interacting Ras-like protein 2</fullName>
    </recommendedName>
    <alternativeName>
        <fullName evidence="7">I-kappa-B-interacting Ras-like protein 2</fullName>
    </alternativeName>
</protein>
<dbReference type="PANTHER" id="PTHR46152">
    <property type="entry name" value="NF-KAPPA-B INHIBITOR-INTERACTING RAS-LIKE PROTEIN"/>
    <property type="match status" value="1"/>
</dbReference>
<dbReference type="PANTHER" id="PTHR46152:SF2">
    <property type="entry name" value="NF-KAPPA-B INHIBITOR-INTERACTING RAS-LIKE PROTEIN 2"/>
    <property type="match status" value="1"/>
</dbReference>
<dbReference type="InterPro" id="IPR027417">
    <property type="entry name" value="P-loop_NTPase"/>
</dbReference>
<dbReference type="Proteomes" id="UP000009136">
    <property type="component" value="Chromosome 19"/>
</dbReference>
<evidence type="ECO:0000256" key="8">
    <source>
        <dbReference type="SAM" id="MobiDB-lite"/>
    </source>
</evidence>
<evidence type="ECO:0000313" key="10">
    <source>
        <dbReference type="Proteomes" id="UP000009136"/>
    </source>
</evidence>
<evidence type="ECO:0000256" key="1">
    <source>
        <dbReference type="ARBA" id="ARBA00004496"/>
    </source>
</evidence>
<dbReference type="SMART" id="SM00175">
    <property type="entry name" value="RAB"/>
    <property type="match status" value="1"/>
</dbReference>
<dbReference type="GO" id="GO:0003924">
    <property type="term" value="F:GTPase activity"/>
    <property type="evidence" value="ECO:0007669"/>
    <property type="project" value="InterPro"/>
</dbReference>
<dbReference type="PROSITE" id="PS51419">
    <property type="entry name" value="RAB"/>
    <property type="match status" value="1"/>
</dbReference>
<dbReference type="PROSITE" id="PS51421">
    <property type="entry name" value="RAS"/>
    <property type="match status" value="1"/>
</dbReference>
<evidence type="ECO:0000256" key="7">
    <source>
        <dbReference type="ARBA" id="ARBA00041822"/>
    </source>
</evidence>
<dbReference type="NCBIfam" id="TIGR00231">
    <property type="entry name" value="small_GTP"/>
    <property type="match status" value="1"/>
</dbReference>
<dbReference type="GO" id="GO:0032794">
    <property type="term" value="F:GTPase activating protein binding"/>
    <property type="evidence" value="ECO:0007669"/>
    <property type="project" value="Ensembl"/>
</dbReference>
<comment type="similarity">
    <text evidence="2">Belongs to the small GTPase superfamily. Ras family. KappaB-Ras subfamily.</text>
</comment>